<evidence type="ECO:0000313" key="2">
    <source>
        <dbReference type="EMBL" id="RUP50480.1"/>
    </source>
</evidence>
<evidence type="ECO:0000256" key="1">
    <source>
        <dbReference type="SAM" id="Phobius"/>
    </source>
</evidence>
<protein>
    <submittedName>
        <fullName evidence="2">Uncharacterized protein</fullName>
    </submittedName>
</protein>
<keyword evidence="1" id="KW-0812">Transmembrane</keyword>
<organism evidence="2 3">
    <name type="scientific">Jimgerdemannia flammicorona</name>
    <dbReference type="NCBI Taxonomy" id="994334"/>
    <lineage>
        <taxon>Eukaryota</taxon>
        <taxon>Fungi</taxon>
        <taxon>Fungi incertae sedis</taxon>
        <taxon>Mucoromycota</taxon>
        <taxon>Mucoromycotina</taxon>
        <taxon>Endogonomycetes</taxon>
        <taxon>Endogonales</taxon>
        <taxon>Endogonaceae</taxon>
        <taxon>Jimgerdemannia</taxon>
    </lineage>
</organism>
<dbReference type="AlphaFoldDB" id="A0A433DI00"/>
<gene>
    <name evidence="2" type="ORF">BC936DRAFT_138925</name>
</gene>
<evidence type="ECO:0000313" key="3">
    <source>
        <dbReference type="Proteomes" id="UP000268093"/>
    </source>
</evidence>
<keyword evidence="1" id="KW-1133">Transmembrane helix</keyword>
<dbReference type="Proteomes" id="UP000268093">
    <property type="component" value="Unassembled WGS sequence"/>
</dbReference>
<keyword evidence="3" id="KW-1185">Reference proteome</keyword>
<keyword evidence="1" id="KW-0472">Membrane</keyword>
<comment type="caution">
    <text evidence="2">The sequence shown here is derived from an EMBL/GenBank/DDBJ whole genome shotgun (WGS) entry which is preliminary data.</text>
</comment>
<feature type="transmembrane region" description="Helical" evidence="1">
    <location>
        <begin position="123"/>
        <end position="147"/>
    </location>
</feature>
<proteinExistence type="predicted"/>
<sequence length="237" mass="27103">MPRNRDRTRKRRVDGTGSKKFLGKWGGIETKRRMEWVASAGSQIAVEMERGTGGTGRTGGSEDRRSGRWLQKSSCVFFGLFSADDDRSECVHAVFTTLHEQCQILYLLISAAPTKNKLFLTTVIVYFMTLYIFSLCSLHICISGSFFPTFSLSFSLWFSHFNSMLNVNYFFLYNIFFSTHIYLLANHPTSSWSSPCFPSSSLQKFCVTKETDCTLPLLFTTARRFHCPSFVRPNVYI</sequence>
<accession>A0A433DI00</accession>
<reference evidence="2 3" key="1">
    <citation type="journal article" date="2018" name="New Phytol.">
        <title>Phylogenomics of Endogonaceae and evolution of mycorrhizas within Mucoromycota.</title>
        <authorList>
            <person name="Chang Y."/>
            <person name="Desiro A."/>
            <person name="Na H."/>
            <person name="Sandor L."/>
            <person name="Lipzen A."/>
            <person name="Clum A."/>
            <person name="Barry K."/>
            <person name="Grigoriev I.V."/>
            <person name="Martin F.M."/>
            <person name="Stajich J.E."/>
            <person name="Smith M.E."/>
            <person name="Bonito G."/>
            <person name="Spatafora J.W."/>
        </authorList>
    </citation>
    <scope>NUCLEOTIDE SEQUENCE [LARGE SCALE GENOMIC DNA]</scope>
    <source>
        <strain evidence="2 3">GMNB39</strain>
    </source>
</reference>
<name>A0A433DI00_9FUNG</name>
<dbReference type="EMBL" id="RBNI01001396">
    <property type="protein sequence ID" value="RUP50480.1"/>
    <property type="molecule type" value="Genomic_DNA"/>
</dbReference>
<feature type="transmembrane region" description="Helical" evidence="1">
    <location>
        <begin position="167"/>
        <end position="185"/>
    </location>
</feature>